<keyword evidence="3" id="KW-0175">Coiled coil</keyword>
<dbReference type="AlphaFoldDB" id="A0A831RYC7"/>
<evidence type="ECO:0000256" key="3">
    <source>
        <dbReference type="SAM" id="Coils"/>
    </source>
</evidence>
<feature type="coiled-coil region" evidence="3">
    <location>
        <begin position="301"/>
        <end position="328"/>
    </location>
</feature>
<keyword evidence="4" id="KW-1133">Transmembrane helix</keyword>
<evidence type="ECO:0000256" key="1">
    <source>
        <dbReference type="ARBA" id="ARBA00010333"/>
    </source>
</evidence>
<dbReference type="PANTHER" id="PTHR35936">
    <property type="entry name" value="MEMBRANE-BOUND LYTIC MUREIN TRANSGLYCOSYLASE F"/>
    <property type="match status" value="1"/>
</dbReference>
<comment type="similarity">
    <text evidence="1">Belongs to the bacterial solute-binding protein 3 family.</text>
</comment>
<dbReference type="Proteomes" id="UP000886339">
    <property type="component" value="Unassembled WGS sequence"/>
</dbReference>
<dbReference type="Pfam" id="PF00497">
    <property type="entry name" value="SBP_bac_3"/>
    <property type="match status" value="1"/>
</dbReference>
<evidence type="ECO:0000256" key="2">
    <source>
        <dbReference type="ARBA" id="ARBA00022729"/>
    </source>
</evidence>
<protein>
    <submittedName>
        <fullName evidence="7">Transporter substrate-binding domain-containing protein</fullName>
    </submittedName>
</protein>
<feature type="signal peptide" evidence="5">
    <location>
        <begin position="1"/>
        <end position="31"/>
    </location>
</feature>
<proteinExistence type="inferred from homology"/>
<sequence>MAAWQRNFLVRPCFLLLLLCLGVLTTTSASAHDVHLTQSEGQWLKEHPVIRIGPDPDYPPFEWLDGNGHYQGIAADYIALIEKKLGVHFQVVPTRNWSQVIRLAKERKIDLLPALAQTRQRKSYLIFTQPYDRIPGIVVSIQGYDSIDDLLGKRIAVVSDTYWDDLLSDRQIDIQIQHVDSAKFGMELAAMGAVHAMVTDLASATAIIKQTGISNLHVIRDPRKRLGSLDITMGVRSDWPELQAILDKTLASITPREREAIRSKWISIRQPAFWLDRDFLIGLFTVLSVIILLFAGVITWNRSLSRRVEARTRELNAAQAKLMQAEKMESIGRLA</sequence>
<keyword evidence="2 5" id="KW-0732">Signal</keyword>
<keyword evidence="4" id="KW-0472">Membrane</keyword>
<dbReference type="SMART" id="SM00062">
    <property type="entry name" value="PBPb"/>
    <property type="match status" value="1"/>
</dbReference>
<feature type="domain" description="Solute-binding protein family 3/N-terminal" evidence="6">
    <location>
        <begin position="49"/>
        <end position="269"/>
    </location>
</feature>
<reference evidence="7" key="1">
    <citation type="journal article" date="2020" name="mSystems">
        <title>Genome- and Community-Level Interaction Insights into Carbon Utilization and Element Cycling Functions of Hydrothermarchaeota in Hydrothermal Sediment.</title>
        <authorList>
            <person name="Zhou Z."/>
            <person name="Liu Y."/>
            <person name="Xu W."/>
            <person name="Pan J."/>
            <person name="Luo Z.H."/>
            <person name="Li M."/>
        </authorList>
    </citation>
    <scope>NUCLEOTIDE SEQUENCE [LARGE SCALE GENOMIC DNA]</scope>
    <source>
        <strain evidence="7">HyVt-458</strain>
    </source>
</reference>
<dbReference type="Gene3D" id="3.40.190.10">
    <property type="entry name" value="Periplasmic binding protein-like II"/>
    <property type="match status" value="2"/>
</dbReference>
<name>A0A831RYC7_9GAMM</name>
<dbReference type="EMBL" id="DRLF01000218">
    <property type="protein sequence ID" value="HEC06398.1"/>
    <property type="molecule type" value="Genomic_DNA"/>
</dbReference>
<accession>A0A831RYC7</accession>
<dbReference type="InterPro" id="IPR001638">
    <property type="entry name" value="Solute-binding_3/MltF_N"/>
</dbReference>
<organism evidence="7">
    <name type="scientific">Thiolapillus brandeum</name>
    <dbReference type="NCBI Taxonomy" id="1076588"/>
    <lineage>
        <taxon>Bacteria</taxon>
        <taxon>Pseudomonadati</taxon>
        <taxon>Pseudomonadota</taxon>
        <taxon>Gammaproteobacteria</taxon>
        <taxon>Chromatiales</taxon>
        <taxon>Sedimenticolaceae</taxon>
        <taxon>Thiolapillus</taxon>
    </lineage>
</organism>
<dbReference type="SUPFAM" id="SSF53850">
    <property type="entry name" value="Periplasmic binding protein-like II"/>
    <property type="match status" value="1"/>
</dbReference>
<evidence type="ECO:0000313" key="7">
    <source>
        <dbReference type="EMBL" id="HEC06398.1"/>
    </source>
</evidence>
<comment type="caution">
    <text evidence="7">The sequence shown here is derived from an EMBL/GenBank/DDBJ whole genome shotgun (WGS) entry which is preliminary data.</text>
</comment>
<dbReference type="CDD" id="cd01007">
    <property type="entry name" value="PBP2_BvgS_HisK_like"/>
    <property type="match status" value="1"/>
</dbReference>
<evidence type="ECO:0000259" key="6">
    <source>
        <dbReference type="SMART" id="SM00062"/>
    </source>
</evidence>
<keyword evidence="4" id="KW-0812">Transmembrane</keyword>
<feature type="non-terminal residue" evidence="7">
    <location>
        <position position="335"/>
    </location>
</feature>
<feature type="chain" id="PRO_5032940298" evidence="5">
    <location>
        <begin position="32"/>
        <end position="335"/>
    </location>
</feature>
<gene>
    <name evidence="7" type="ORF">ENJ12_06085</name>
</gene>
<evidence type="ECO:0000256" key="5">
    <source>
        <dbReference type="SAM" id="SignalP"/>
    </source>
</evidence>
<feature type="transmembrane region" description="Helical" evidence="4">
    <location>
        <begin position="279"/>
        <end position="301"/>
    </location>
</feature>
<dbReference type="PANTHER" id="PTHR35936:SF17">
    <property type="entry name" value="ARGININE-BINDING EXTRACELLULAR PROTEIN ARTP"/>
    <property type="match status" value="1"/>
</dbReference>
<evidence type="ECO:0000256" key="4">
    <source>
        <dbReference type="SAM" id="Phobius"/>
    </source>
</evidence>